<dbReference type="InterPro" id="IPR044946">
    <property type="entry name" value="Restrct_endonuc_typeI_TRD_sf"/>
</dbReference>
<evidence type="ECO:0000256" key="3">
    <source>
        <dbReference type="ARBA" id="ARBA00023125"/>
    </source>
</evidence>
<dbReference type="Gene3D" id="3.90.220.20">
    <property type="entry name" value="DNA methylase specificity domains"/>
    <property type="match status" value="2"/>
</dbReference>
<dbReference type="Proteomes" id="UP000198519">
    <property type="component" value="Unassembled WGS sequence"/>
</dbReference>
<proteinExistence type="inferred from homology"/>
<dbReference type="RefSeq" id="WP_092025969.1">
    <property type="nucleotide sequence ID" value="NZ_FOUE01000006.1"/>
</dbReference>
<dbReference type="STRING" id="488535.SAMN04487963_3427"/>
<dbReference type="AlphaFoldDB" id="A0A1I4T0X8"/>
<evidence type="ECO:0000256" key="2">
    <source>
        <dbReference type="ARBA" id="ARBA00022747"/>
    </source>
</evidence>
<dbReference type="InterPro" id="IPR052021">
    <property type="entry name" value="Type-I_RS_S_subunit"/>
</dbReference>
<feature type="domain" description="Type I restriction modification DNA specificity" evidence="4">
    <location>
        <begin position="257"/>
        <end position="385"/>
    </location>
</feature>
<dbReference type="Pfam" id="PF01420">
    <property type="entry name" value="Methylase_S"/>
    <property type="match status" value="2"/>
</dbReference>
<sequence>MGSEWLEVPFEDLLSEPVRNGIYKKKEFHGSGAKIVNMGELFGFPRLFDVPMKRVELTENEIKKATLKAGDLLFARRSLTAEGAGKCSIVKEIKECTTFESSIIRARPDQAKALSEYLYYFFLSPRGRHLIGSILRQVAVAGITGADLKKLPIVVPPLGEQAAIAQVLGSLEDKITLNRQINTTLESMAQALFKSWFVDFDPVIDNALAAGNPIPDPLQARAQARAALGDQRQPLPESIRNQFPDRFVFTEALGWVPEGWGVEPIGNLIELAYGKSLPATKRIEGSVPVYGSGGLSGYHNASLVQGPSIIVGRKGTVGSLYWVEEDCFPIDTVFHVANKSHLPLHWVFQALKLVDIKSMGADSAVPGVNRNVVYATKLVVPPEEALGHYSNQVEAIFARCKALRDESSALGSLRDTLLPKLLSGELRVPEAERQVAEVL</sequence>
<evidence type="ECO:0000313" key="6">
    <source>
        <dbReference type="Proteomes" id="UP000198519"/>
    </source>
</evidence>
<accession>A0A1I4T0X8</accession>
<reference evidence="6" key="1">
    <citation type="submission" date="2016-10" db="EMBL/GenBank/DDBJ databases">
        <authorList>
            <person name="Varghese N."/>
            <person name="Submissions S."/>
        </authorList>
    </citation>
    <scope>NUCLEOTIDE SEQUENCE [LARGE SCALE GENOMIC DNA]</scope>
    <source>
        <strain evidence="6">CGMCC 1.7061</strain>
    </source>
</reference>
<dbReference type="CDD" id="cd17517">
    <property type="entry name" value="RMtype1_S_EcoKI_StySPI-TRD2-CR2_like"/>
    <property type="match status" value="1"/>
</dbReference>
<dbReference type="CDD" id="cd17267">
    <property type="entry name" value="RMtype1_S_EcoAO83I-TRD1-CR1_like"/>
    <property type="match status" value="1"/>
</dbReference>
<protein>
    <submittedName>
        <fullName evidence="5">Type I restriction enzyme, S subunit</fullName>
    </submittedName>
</protein>
<dbReference type="GO" id="GO:0009307">
    <property type="term" value="P:DNA restriction-modification system"/>
    <property type="evidence" value="ECO:0007669"/>
    <property type="project" value="UniProtKB-KW"/>
</dbReference>
<dbReference type="GO" id="GO:0003677">
    <property type="term" value="F:DNA binding"/>
    <property type="evidence" value="ECO:0007669"/>
    <property type="project" value="UniProtKB-KW"/>
</dbReference>
<evidence type="ECO:0000259" key="4">
    <source>
        <dbReference type="Pfam" id="PF01420"/>
    </source>
</evidence>
<keyword evidence="6" id="KW-1185">Reference proteome</keyword>
<organism evidence="5 6">
    <name type="scientific">Marinobacter zhejiangensis</name>
    <dbReference type="NCBI Taxonomy" id="488535"/>
    <lineage>
        <taxon>Bacteria</taxon>
        <taxon>Pseudomonadati</taxon>
        <taxon>Pseudomonadota</taxon>
        <taxon>Gammaproteobacteria</taxon>
        <taxon>Pseudomonadales</taxon>
        <taxon>Marinobacteraceae</taxon>
        <taxon>Marinobacter</taxon>
    </lineage>
</organism>
<dbReference type="SUPFAM" id="SSF116734">
    <property type="entry name" value="DNA methylase specificity domain"/>
    <property type="match status" value="2"/>
</dbReference>
<keyword evidence="2" id="KW-0680">Restriction system</keyword>
<name>A0A1I4T0X8_9GAMM</name>
<comment type="similarity">
    <text evidence="1">Belongs to the type-I restriction system S methylase family.</text>
</comment>
<dbReference type="EMBL" id="FOUE01000006">
    <property type="protein sequence ID" value="SFM70311.1"/>
    <property type="molecule type" value="Genomic_DNA"/>
</dbReference>
<dbReference type="PANTHER" id="PTHR30408">
    <property type="entry name" value="TYPE-1 RESTRICTION ENZYME ECOKI SPECIFICITY PROTEIN"/>
    <property type="match status" value="1"/>
</dbReference>
<evidence type="ECO:0000313" key="5">
    <source>
        <dbReference type="EMBL" id="SFM70311.1"/>
    </source>
</evidence>
<dbReference type="PANTHER" id="PTHR30408:SF13">
    <property type="entry name" value="TYPE I RESTRICTION ENZYME HINDI SPECIFICITY SUBUNIT"/>
    <property type="match status" value="1"/>
</dbReference>
<dbReference type="InterPro" id="IPR000055">
    <property type="entry name" value="Restrct_endonuc_typeI_TRD"/>
</dbReference>
<gene>
    <name evidence="5" type="ORF">SAMN04487963_3427</name>
</gene>
<dbReference type="OrthoDB" id="9798929at2"/>
<evidence type="ECO:0000256" key="1">
    <source>
        <dbReference type="ARBA" id="ARBA00010923"/>
    </source>
</evidence>
<feature type="domain" description="Type I restriction modification DNA specificity" evidence="4">
    <location>
        <begin position="4"/>
        <end position="186"/>
    </location>
</feature>
<keyword evidence="3" id="KW-0238">DNA-binding</keyword>